<feature type="compositionally biased region" description="Polar residues" evidence="1">
    <location>
        <begin position="365"/>
        <end position="387"/>
    </location>
</feature>
<feature type="region of interest" description="Disordered" evidence="1">
    <location>
        <begin position="148"/>
        <end position="182"/>
    </location>
</feature>
<dbReference type="AlphaFoldDB" id="A0AAI9YFZ8"/>
<reference evidence="2 3" key="1">
    <citation type="submission" date="2016-10" db="EMBL/GenBank/DDBJ databases">
        <title>The genome sequence of Colletotrichum fioriniae PJ7.</title>
        <authorList>
            <person name="Baroncelli R."/>
        </authorList>
    </citation>
    <scope>NUCLEOTIDE SEQUENCE [LARGE SCALE GENOMIC DNA]</scope>
    <source>
        <strain evidence="2 3">IMI 309622</strain>
    </source>
</reference>
<sequence length="484" mass="53180">MAPRKRRKHQQGIVSPESSPGDYPPKRIKLRTHRDLEAWESWEYPPEFWDGLSKIEPTHRALKEFDRRTRIPRLRSCTAASNRPDEHAASTTTSYQDLSRFARHGGPDLSDLRGVGIPICTVHPILTMTSDLPPTTLYSSPVVMSSAKSSSCGSSRSADPTSTRPTSVTAKSKKSTPYSRDFDQHLTDHDVYPLYSSEEPDLDNIISDGITAPAKPDTYYGAYPEDLSRPVRNELGHHVIPPSMHDKLMAPNVFFEVKEPDGSAAVATRQARYDGAFGSRAMHSLQNYREQPDYDGRAYTLSSTYHDGTLKMNASDLAKQHRDNFIKAATVAASKEAFTATQNDLIPPVHYDIGESSDDFVDCANSPSLQGHSDSSTMVSDKNNCSQPSALPRLVDAASDPASDVASIISAKDIKRPRQLPSPAPKSISQSHPSKSRHPPGTARRRRDLMVANLSPADLVKQSQPGVSTFVGKVLISIPPGQRT</sequence>
<dbReference type="EMBL" id="MOOE01000031">
    <property type="protein sequence ID" value="KAK1506521.1"/>
    <property type="molecule type" value="Genomic_DNA"/>
</dbReference>
<comment type="caution">
    <text evidence="2">The sequence shown here is derived from an EMBL/GenBank/DDBJ whole genome shotgun (WGS) entry which is preliminary data.</text>
</comment>
<keyword evidence="3" id="KW-1185">Reference proteome</keyword>
<feature type="compositionally biased region" description="Polar residues" evidence="1">
    <location>
        <begin position="158"/>
        <end position="178"/>
    </location>
</feature>
<protein>
    <submittedName>
        <fullName evidence="2">Uncharacterized protein</fullName>
    </submittedName>
</protein>
<evidence type="ECO:0000256" key="1">
    <source>
        <dbReference type="SAM" id="MobiDB-lite"/>
    </source>
</evidence>
<feature type="region of interest" description="Disordered" evidence="1">
    <location>
        <begin position="1"/>
        <end position="27"/>
    </location>
</feature>
<feature type="compositionally biased region" description="Low complexity" evidence="1">
    <location>
        <begin position="148"/>
        <end position="157"/>
    </location>
</feature>
<name>A0AAI9YFZ8_9PEZI</name>
<feature type="compositionally biased region" description="Basic residues" evidence="1">
    <location>
        <begin position="1"/>
        <end position="10"/>
    </location>
</feature>
<dbReference type="Proteomes" id="UP001240678">
    <property type="component" value="Unassembled WGS sequence"/>
</dbReference>
<feature type="region of interest" description="Disordered" evidence="1">
    <location>
        <begin position="410"/>
        <end position="448"/>
    </location>
</feature>
<evidence type="ECO:0000313" key="3">
    <source>
        <dbReference type="Proteomes" id="UP001240678"/>
    </source>
</evidence>
<evidence type="ECO:0000313" key="2">
    <source>
        <dbReference type="EMBL" id="KAK1506521.1"/>
    </source>
</evidence>
<organism evidence="2 3">
    <name type="scientific">Colletotrichum costaricense</name>
    <dbReference type="NCBI Taxonomy" id="1209916"/>
    <lineage>
        <taxon>Eukaryota</taxon>
        <taxon>Fungi</taxon>
        <taxon>Dikarya</taxon>
        <taxon>Ascomycota</taxon>
        <taxon>Pezizomycotina</taxon>
        <taxon>Sordariomycetes</taxon>
        <taxon>Hypocreomycetidae</taxon>
        <taxon>Glomerellales</taxon>
        <taxon>Glomerellaceae</taxon>
        <taxon>Colletotrichum</taxon>
        <taxon>Colletotrichum acutatum species complex</taxon>
    </lineage>
</organism>
<proteinExistence type="predicted"/>
<dbReference type="RefSeq" id="XP_060304845.1">
    <property type="nucleotide sequence ID" value="XM_060464709.1"/>
</dbReference>
<dbReference type="GeneID" id="85348256"/>
<feature type="compositionally biased region" description="Basic residues" evidence="1">
    <location>
        <begin position="434"/>
        <end position="447"/>
    </location>
</feature>
<accession>A0AAI9YFZ8</accession>
<gene>
    <name evidence="2" type="ORF">CCOS01_16573</name>
</gene>
<feature type="region of interest" description="Disordered" evidence="1">
    <location>
        <begin position="364"/>
        <end position="387"/>
    </location>
</feature>